<dbReference type="InterPro" id="IPR000312">
    <property type="entry name" value="Glycosyl_Trfase_fam3"/>
</dbReference>
<dbReference type="InterPro" id="IPR035902">
    <property type="entry name" value="Nuc_phospho_transferase"/>
</dbReference>
<sequence>MGESSPESSPKPALGPNPLQALMAGKLPGQEATCRFFEGFIAGDVSDVAMGAFLAALAALGEGQPQLAGAAQAMRAAMVNVPLPEALRQNALDVCGTGGDGLGTLNVSTATAFVLAALGVPVAKHGGRAQSSRSGSTDVLGALGVVEDPTPHAMAQRLASQGLLFMAAPRHHGAMKRAAGLRRALGVRTLLNLVGPLCNPARVGRQMLGVCDQRWLQPMAETLLAQGACSVGVLCGQTDEGPLDEATLAGPTTLVLAQRGPDGVPTTTTCTIRPEMAGLAPAPVAAVRGGDTQHNAMALQAFLKGLKGSYRDTVLLNAALGLHVAGRGNILASGHVVPEALKRNVALAAQAVDSGKAYGALKAARAIGPAGTV</sequence>
<feature type="binding site" evidence="4">
    <location>
        <position position="96"/>
    </location>
    <ligand>
        <name>5-phospho-alpha-D-ribose 1-diphosphate</name>
        <dbReference type="ChEBI" id="CHEBI:58017"/>
    </ligand>
</feature>
<dbReference type="GO" id="GO:0000287">
    <property type="term" value="F:magnesium ion binding"/>
    <property type="evidence" value="ECO:0007669"/>
    <property type="project" value="UniProtKB-UniRule"/>
</dbReference>
<feature type="binding site" evidence="4">
    <location>
        <position position="182"/>
    </location>
    <ligand>
        <name>anthranilate</name>
        <dbReference type="ChEBI" id="CHEBI:16567"/>
        <label>2</label>
    </ligand>
</feature>
<evidence type="ECO:0000256" key="3">
    <source>
        <dbReference type="ARBA" id="ARBA00022822"/>
    </source>
</evidence>
<dbReference type="Pfam" id="PF02885">
    <property type="entry name" value="Glycos_trans_3N"/>
    <property type="match status" value="1"/>
</dbReference>
<comment type="pathway">
    <text evidence="4">Amino-acid biosynthesis; L-tryptophan biosynthesis; L-tryptophan from chorismate: step 2/5.</text>
</comment>
<evidence type="ECO:0000259" key="6">
    <source>
        <dbReference type="Pfam" id="PF02885"/>
    </source>
</evidence>
<dbReference type="UniPathway" id="UPA00035">
    <property type="reaction ID" value="UER00041"/>
</dbReference>
<gene>
    <name evidence="4 7" type="primary">trpD</name>
    <name evidence="7" type="ORF">E3E12_07155</name>
</gene>
<comment type="cofactor">
    <cofactor evidence="4">
        <name>Mg(2+)</name>
        <dbReference type="ChEBI" id="CHEBI:18420"/>
    </cofactor>
    <text evidence="4">Binds 2 magnesium ions per monomer.</text>
</comment>
<evidence type="ECO:0000313" key="7">
    <source>
        <dbReference type="EMBL" id="QDH14477.1"/>
    </source>
</evidence>
<feature type="binding site" evidence="4">
    <location>
        <position position="244"/>
    </location>
    <ligand>
        <name>Mg(2+)</name>
        <dbReference type="ChEBI" id="CHEBI:18420"/>
        <label>2</label>
    </ligand>
</feature>
<keyword evidence="4" id="KW-0479">Metal-binding</keyword>
<feature type="binding site" evidence="4">
    <location>
        <position position="245"/>
    </location>
    <ligand>
        <name>Mg(2+)</name>
        <dbReference type="ChEBI" id="CHEBI:18420"/>
        <label>1</label>
    </ligand>
</feature>
<dbReference type="Gene3D" id="1.20.970.10">
    <property type="entry name" value="Transferase, Pyrimidine Nucleoside Phosphorylase, Chain C"/>
    <property type="match status" value="1"/>
</dbReference>
<keyword evidence="4" id="KW-0057">Aromatic amino acid biosynthesis</keyword>
<dbReference type="SUPFAM" id="SSF47648">
    <property type="entry name" value="Nucleoside phosphorylase/phosphoribosyltransferase N-terminal domain"/>
    <property type="match status" value="1"/>
</dbReference>
<dbReference type="PANTHER" id="PTHR43285:SF2">
    <property type="entry name" value="ANTHRANILATE PHOSPHORIBOSYLTRANSFERASE"/>
    <property type="match status" value="1"/>
</dbReference>
<organism evidence="7 8">
    <name type="scientific">Formicincola oecophyllae</name>
    <dbReference type="NCBI Taxonomy" id="2558361"/>
    <lineage>
        <taxon>Bacteria</taxon>
        <taxon>Pseudomonadati</taxon>
        <taxon>Pseudomonadota</taxon>
        <taxon>Alphaproteobacteria</taxon>
        <taxon>Acetobacterales</taxon>
        <taxon>Acetobacteraceae</taxon>
        <taxon>Formicincola</taxon>
    </lineage>
</organism>
<dbReference type="GO" id="GO:0000162">
    <property type="term" value="P:L-tryptophan biosynthetic process"/>
    <property type="evidence" value="ECO:0007669"/>
    <property type="project" value="UniProtKB-UniRule"/>
</dbReference>
<feature type="binding site" evidence="4">
    <location>
        <begin position="99"/>
        <end position="100"/>
    </location>
    <ligand>
        <name>5-phospho-alpha-D-ribose 1-diphosphate</name>
        <dbReference type="ChEBI" id="CHEBI:58017"/>
    </ligand>
</feature>
<feature type="binding site" evidence="4">
    <location>
        <begin position="106"/>
        <end position="109"/>
    </location>
    <ligand>
        <name>5-phospho-alpha-D-ribose 1-diphosphate</name>
        <dbReference type="ChEBI" id="CHEBI:58017"/>
    </ligand>
</feature>
<keyword evidence="4" id="KW-0460">Magnesium</keyword>
<dbReference type="Gene3D" id="3.40.1030.10">
    <property type="entry name" value="Nucleoside phosphorylase/phosphoribosyltransferase catalytic domain"/>
    <property type="match status" value="1"/>
</dbReference>
<dbReference type="PANTHER" id="PTHR43285">
    <property type="entry name" value="ANTHRANILATE PHOSPHORIBOSYLTRANSFERASE"/>
    <property type="match status" value="1"/>
</dbReference>
<dbReference type="Proteomes" id="UP000318709">
    <property type="component" value="Chromosome"/>
</dbReference>
<dbReference type="InterPro" id="IPR005940">
    <property type="entry name" value="Anthranilate_Pribosyl_Tfrase"/>
</dbReference>
<dbReference type="NCBIfam" id="TIGR01245">
    <property type="entry name" value="trpD"/>
    <property type="match status" value="1"/>
</dbReference>
<dbReference type="SUPFAM" id="SSF52418">
    <property type="entry name" value="Nucleoside phosphorylase/phosphoribosyltransferase catalytic domain"/>
    <property type="match status" value="1"/>
</dbReference>
<feature type="binding site" evidence="4">
    <location>
        <position position="96"/>
    </location>
    <ligand>
        <name>anthranilate</name>
        <dbReference type="ChEBI" id="CHEBI:16567"/>
        <label>1</label>
    </ligand>
</feature>
<comment type="function">
    <text evidence="4">Catalyzes the transfer of the phosphoribosyl group of 5-phosphorylribose-1-pyrophosphate (PRPP) to anthranilate to yield N-(5'-phosphoribosyl)-anthranilate (PRA).</text>
</comment>
<comment type="caution">
    <text evidence="4">Lacks conserved residue(s) required for the propagation of feature annotation.</text>
</comment>
<feature type="binding site" evidence="4">
    <location>
        <position position="108"/>
    </location>
    <ligand>
        <name>Mg(2+)</name>
        <dbReference type="ChEBI" id="CHEBI:18420"/>
        <label>1</label>
    </ligand>
</feature>
<evidence type="ECO:0000259" key="5">
    <source>
        <dbReference type="Pfam" id="PF00591"/>
    </source>
</evidence>
<dbReference type="GO" id="GO:0004048">
    <property type="term" value="F:anthranilate phosphoribosyltransferase activity"/>
    <property type="evidence" value="ECO:0007669"/>
    <property type="project" value="UniProtKB-UniRule"/>
</dbReference>
<feature type="binding site" evidence="4">
    <location>
        <begin position="124"/>
        <end position="132"/>
    </location>
    <ligand>
        <name>5-phospho-alpha-D-ribose 1-diphosphate</name>
        <dbReference type="ChEBI" id="CHEBI:58017"/>
    </ligand>
</feature>
<proteinExistence type="inferred from homology"/>
<dbReference type="GO" id="GO:0005829">
    <property type="term" value="C:cytosol"/>
    <property type="evidence" value="ECO:0007669"/>
    <property type="project" value="TreeGrafter"/>
</dbReference>
<dbReference type="KEGG" id="swf:E3E12_07155"/>
<comment type="catalytic activity">
    <reaction evidence="4">
        <text>N-(5-phospho-beta-D-ribosyl)anthranilate + diphosphate = 5-phospho-alpha-D-ribose 1-diphosphate + anthranilate</text>
        <dbReference type="Rhea" id="RHEA:11768"/>
        <dbReference type="ChEBI" id="CHEBI:16567"/>
        <dbReference type="ChEBI" id="CHEBI:18277"/>
        <dbReference type="ChEBI" id="CHEBI:33019"/>
        <dbReference type="ChEBI" id="CHEBI:58017"/>
        <dbReference type="EC" id="2.4.2.18"/>
    </reaction>
</comment>
<evidence type="ECO:0000256" key="2">
    <source>
        <dbReference type="ARBA" id="ARBA00022679"/>
    </source>
</evidence>
<comment type="similarity">
    <text evidence="4">Belongs to the anthranilate phosphoribosyltransferase family.</text>
</comment>
<keyword evidence="4" id="KW-0028">Amino-acid biosynthesis</keyword>
<keyword evidence="2 4" id="KW-0808">Transferase</keyword>
<keyword evidence="3 4" id="KW-0822">Tryptophan biosynthesis</keyword>
<name>A0A4Y6UDF4_9PROT</name>
<comment type="subunit">
    <text evidence="4">Homodimer.</text>
</comment>
<evidence type="ECO:0000256" key="4">
    <source>
        <dbReference type="HAMAP-Rule" id="MF_00211"/>
    </source>
</evidence>
<dbReference type="InterPro" id="IPR017459">
    <property type="entry name" value="Glycosyl_Trfase_fam3_N_dom"/>
</dbReference>
<feature type="domain" description="Glycosyl transferase family 3" evidence="5">
    <location>
        <begin position="89"/>
        <end position="358"/>
    </location>
</feature>
<feature type="binding site" evidence="4">
    <location>
        <position position="104"/>
    </location>
    <ligand>
        <name>5-phospho-alpha-D-ribose 1-diphosphate</name>
        <dbReference type="ChEBI" id="CHEBI:58017"/>
    </ligand>
</feature>
<dbReference type="EMBL" id="CP038231">
    <property type="protein sequence ID" value="QDH14477.1"/>
    <property type="molecule type" value="Genomic_DNA"/>
</dbReference>
<evidence type="ECO:0000313" key="8">
    <source>
        <dbReference type="Proteomes" id="UP000318709"/>
    </source>
</evidence>
<accession>A0A4Y6UDF4</accession>
<feature type="binding site" evidence="4">
    <location>
        <position position="245"/>
    </location>
    <ligand>
        <name>Mg(2+)</name>
        <dbReference type="ChEBI" id="CHEBI:18420"/>
        <label>2</label>
    </ligand>
</feature>
<dbReference type="AlphaFoldDB" id="A0A4Y6UDF4"/>
<dbReference type="EC" id="2.4.2.18" evidence="4"/>
<evidence type="ECO:0000256" key="1">
    <source>
        <dbReference type="ARBA" id="ARBA00022676"/>
    </source>
</evidence>
<keyword evidence="1 4" id="KW-0328">Glycosyltransferase</keyword>
<keyword evidence="8" id="KW-1185">Reference proteome</keyword>
<dbReference type="OrthoDB" id="9806430at2"/>
<dbReference type="InterPro" id="IPR036320">
    <property type="entry name" value="Glycosyl_Trfase_fam3_N_dom_sf"/>
</dbReference>
<feature type="domain" description="Glycosyl transferase family 3 N-terminal" evidence="6">
    <location>
        <begin position="19"/>
        <end position="77"/>
    </location>
</feature>
<reference evidence="7 8" key="1">
    <citation type="submission" date="2019-03" db="EMBL/GenBank/DDBJ databases">
        <title>The complete genome sequence of Swingsia_sp. F3b2 LMG30590(T).</title>
        <authorList>
            <person name="Chua K.-O."/>
            <person name="Chan K.-G."/>
            <person name="See-Too W.-S."/>
        </authorList>
    </citation>
    <scope>NUCLEOTIDE SEQUENCE [LARGE SCALE GENOMIC DNA]</scope>
    <source>
        <strain evidence="7 8">F3b2</strain>
    </source>
</reference>
<dbReference type="HAMAP" id="MF_00211">
    <property type="entry name" value="TrpD"/>
    <property type="match status" value="1"/>
</dbReference>
<feature type="binding site" evidence="4">
    <location>
        <position position="136"/>
    </location>
    <ligand>
        <name>5-phospho-alpha-D-ribose 1-diphosphate</name>
        <dbReference type="ChEBI" id="CHEBI:58017"/>
    </ligand>
</feature>
<protein>
    <recommendedName>
        <fullName evidence="4">Anthranilate phosphoribosyltransferase</fullName>
        <ecNumber evidence="4">2.4.2.18</ecNumber>
    </recommendedName>
</protein>
<dbReference type="Pfam" id="PF00591">
    <property type="entry name" value="Glycos_transf_3"/>
    <property type="match status" value="1"/>
</dbReference>